<keyword evidence="1" id="KW-0472">Membrane</keyword>
<keyword evidence="3" id="KW-1185">Reference proteome</keyword>
<proteinExistence type="predicted"/>
<keyword evidence="1" id="KW-1133">Transmembrane helix</keyword>
<dbReference type="AlphaFoldDB" id="A0A699YRI5"/>
<evidence type="ECO:0000313" key="2">
    <source>
        <dbReference type="EMBL" id="GFH08859.1"/>
    </source>
</evidence>
<sequence length="444" mass="49852">MKAKSKYGLGASIGGTVALGVVLLVLGTALLPRGPGSSVAKQYPINKFKCGSWVQSYAKLHSSILSGAAPQRYSIMRSKQEFGNGLADRLATSVSILLYSILTDRAFLYDWEPPPPVNESMRDTRCGKARFYVPSTHLWVGLRSDFIDWRYQPVDVGNSSVVMDYNCDNNMQEYKELFRTQNLTAAGDGVHSVIWHADHAGVYAAFRNPFLASRLKQLGFERETAFACLFDFIYRPAPEVVQLFAPELNVLMNPNILKIGVQVRVGDWQLVDSYTFKPQHYPYLFRHYFECAKEIELALAKPGQPVVWYTLVDIPALRWGLAARYPDRLLINTNVVVEHIVKSSKTSDHGFLQAVGEIWVFSFTSQHIITKISGFGKVPGMVNANTGPGLPNTTAHFYTITHPMNFFNLVALNNRKNLAWWRGRKCGPQWADDIEQVTSDFTGI</sequence>
<feature type="transmembrane region" description="Helical" evidence="1">
    <location>
        <begin position="7"/>
        <end position="31"/>
    </location>
</feature>
<gene>
    <name evidence="2" type="ORF">HaLaN_03893</name>
</gene>
<reference evidence="2 3" key="1">
    <citation type="submission" date="2020-02" db="EMBL/GenBank/DDBJ databases">
        <title>Draft genome sequence of Haematococcus lacustris strain NIES-144.</title>
        <authorList>
            <person name="Morimoto D."/>
            <person name="Nakagawa S."/>
            <person name="Yoshida T."/>
            <person name="Sawayama S."/>
        </authorList>
    </citation>
    <scope>NUCLEOTIDE SEQUENCE [LARGE SCALE GENOMIC DNA]</scope>
    <source>
        <strain evidence="2 3">NIES-144</strain>
    </source>
</reference>
<dbReference type="Proteomes" id="UP000485058">
    <property type="component" value="Unassembled WGS sequence"/>
</dbReference>
<name>A0A699YRI5_HAELA</name>
<comment type="caution">
    <text evidence="2">The sequence shown here is derived from an EMBL/GenBank/DDBJ whole genome shotgun (WGS) entry which is preliminary data.</text>
</comment>
<dbReference type="EMBL" id="BLLF01000189">
    <property type="protein sequence ID" value="GFH08859.1"/>
    <property type="molecule type" value="Genomic_DNA"/>
</dbReference>
<accession>A0A699YRI5</accession>
<evidence type="ECO:0000256" key="1">
    <source>
        <dbReference type="SAM" id="Phobius"/>
    </source>
</evidence>
<evidence type="ECO:0000313" key="3">
    <source>
        <dbReference type="Proteomes" id="UP000485058"/>
    </source>
</evidence>
<organism evidence="2 3">
    <name type="scientific">Haematococcus lacustris</name>
    <name type="common">Green alga</name>
    <name type="synonym">Haematococcus pluvialis</name>
    <dbReference type="NCBI Taxonomy" id="44745"/>
    <lineage>
        <taxon>Eukaryota</taxon>
        <taxon>Viridiplantae</taxon>
        <taxon>Chlorophyta</taxon>
        <taxon>core chlorophytes</taxon>
        <taxon>Chlorophyceae</taxon>
        <taxon>CS clade</taxon>
        <taxon>Chlamydomonadales</taxon>
        <taxon>Haematococcaceae</taxon>
        <taxon>Haematococcus</taxon>
    </lineage>
</organism>
<keyword evidence="1" id="KW-0812">Transmembrane</keyword>
<protein>
    <submittedName>
        <fullName evidence="2">Uncharacterized protein</fullName>
    </submittedName>
</protein>